<dbReference type="PANTHER" id="PTHR43673">
    <property type="entry name" value="NAD(P)H NITROREDUCTASE YDGI-RELATED"/>
    <property type="match status" value="1"/>
</dbReference>
<dbReference type="GO" id="GO:0016491">
    <property type="term" value="F:oxidoreductase activity"/>
    <property type="evidence" value="ECO:0007669"/>
    <property type="project" value="UniProtKB-KW"/>
</dbReference>
<dbReference type="RefSeq" id="WP_082099122.1">
    <property type="nucleotide sequence ID" value="NZ_CP011311.1"/>
</dbReference>
<dbReference type="InterPro" id="IPR000415">
    <property type="entry name" value="Nitroreductase-like"/>
</dbReference>
<evidence type="ECO:0000259" key="6">
    <source>
        <dbReference type="Pfam" id="PF00881"/>
    </source>
</evidence>
<evidence type="ECO:0000256" key="5">
    <source>
        <dbReference type="ARBA" id="ARBA00023002"/>
    </source>
</evidence>
<dbReference type="PANTHER" id="PTHR43673:SF2">
    <property type="entry name" value="NITROREDUCTASE"/>
    <property type="match status" value="1"/>
</dbReference>
<keyword evidence="8" id="KW-1185">Reference proteome</keyword>
<protein>
    <submittedName>
        <fullName evidence="7">Nitroreductase</fullName>
    </submittedName>
</protein>
<sequence length="229" mass="25297">MSSNTYSEFIRSRFSPRAFLPDPVPAEVIKQVLIDAQSAPSNSNTQPWIVHLFGGDEVTKLSEALLKQFDSKGPTPDFTTDYGDGVHKKRSQELGAKMYGMLGVERDDKEGRIEFIRENLRFFGAPNAAMLFIPALGDRMRAAFDQGTFVENFLLSLRAHGYDGIPQGMPSLVAPAVREHLGLSDDYQMVTGIAFGKADKDDHMYKVGPGRAPLSEMVTVHGIDDLDLD</sequence>
<evidence type="ECO:0000256" key="1">
    <source>
        <dbReference type="ARBA" id="ARBA00001917"/>
    </source>
</evidence>
<dbReference type="InterPro" id="IPR029479">
    <property type="entry name" value="Nitroreductase"/>
</dbReference>
<evidence type="ECO:0000313" key="7">
    <source>
        <dbReference type="EMBL" id="AKE38008.1"/>
    </source>
</evidence>
<keyword evidence="4" id="KW-0288">FMN</keyword>
<dbReference type="Proteomes" id="UP000033566">
    <property type="component" value="Chromosome"/>
</dbReference>
<evidence type="ECO:0000256" key="2">
    <source>
        <dbReference type="ARBA" id="ARBA00007118"/>
    </source>
</evidence>
<evidence type="ECO:0000256" key="3">
    <source>
        <dbReference type="ARBA" id="ARBA00022630"/>
    </source>
</evidence>
<dbReference type="Gene3D" id="3.40.109.10">
    <property type="entry name" value="NADH Oxidase"/>
    <property type="match status" value="1"/>
</dbReference>
<dbReference type="AlphaFoldDB" id="A0A0F6QWC6"/>
<gene>
    <name evidence="7" type="primary">nfnB</name>
    <name evidence="7" type="ORF">UL81_00055</name>
</gene>
<dbReference type="OrthoDB" id="9798230at2"/>
<evidence type="ECO:0000313" key="8">
    <source>
        <dbReference type="Proteomes" id="UP000033566"/>
    </source>
</evidence>
<feature type="domain" description="Nitroreductase" evidence="6">
    <location>
        <begin position="10"/>
        <end position="197"/>
    </location>
</feature>
<evidence type="ECO:0000256" key="4">
    <source>
        <dbReference type="ARBA" id="ARBA00022643"/>
    </source>
</evidence>
<comment type="similarity">
    <text evidence="2">Belongs to the nitroreductase family.</text>
</comment>
<keyword evidence="3" id="KW-0285">Flavoprotein</keyword>
<dbReference type="KEGG" id="ccj:UL81_00055"/>
<proteinExistence type="inferred from homology"/>
<accession>A0A0F6QWC6</accession>
<dbReference type="PATRIC" id="fig|161896.4.peg.11"/>
<reference evidence="7 8" key="1">
    <citation type="journal article" date="2015" name="Genome Announc.">
        <title>Complete Genome Sequence of Corynebacterium camporealensis DSM 44610, Isolated from the Milk of a Manchega Sheep with Subclinical Mastitis.</title>
        <authorList>
            <person name="Ruckert C."/>
            <person name="Albersmeier A."/>
            <person name="Winkler A."/>
            <person name="Tauch A."/>
        </authorList>
    </citation>
    <scope>NUCLEOTIDE SEQUENCE [LARGE SCALE GENOMIC DNA]</scope>
    <source>
        <strain evidence="7 8">DSM 44610</strain>
    </source>
</reference>
<comment type="cofactor">
    <cofactor evidence="1">
        <name>FMN</name>
        <dbReference type="ChEBI" id="CHEBI:58210"/>
    </cofactor>
</comment>
<dbReference type="HOGENOM" id="CLU_070764_9_1_11"/>
<dbReference type="SUPFAM" id="SSF55469">
    <property type="entry name" value="FMN-dependent nitroreductase-like"/>
    <property type="match status" value="1"/>
</dbReference>
<dbReference type="CDD" id="cd02136">
    <property type="entry name" value="PnbA_NfnB-like"/>
    <property type="match status" value="1"/>
</dbReference>
<dbReference type="Pfam" id="PF00881">
    <property type="entry name" value="Nitroreductase"/>
    <property type="match status" value="1"/>
</dbReference>
<dbReference type="EMBL" id="CP011311">
    <property type="protein sequence ID" value="AKE38008.1"/>
    <property type="molecule type" value="Genomic_DNA"/>
</dbReference>
<keyword evidence="5" id="KW-0560">Oxidoreductase</keyword>
<organism evidence="7 8">
    <name type="scientific">Corynebacterium camporealensis</name>
    <dbReference type="NCBI Taxonomy" id="161896"/>
    <lineage>
        <taxon>Bacteria</taxon>
        <taxon>Bacillati</taxon>
        <taxon>Actinomycetota</taxon>
        <taxon>Actinomycetes</taxon>
        <taxon>Mycobacteriales</taxon>
        <taxon>Corynebacteriaceae</taxon>
        <taxon>Corynebacterium</taxon>
    </lineage>
</organism>
<name>A0A0F6QWC6_9CORY</name>